<protein>
    <submittedName>
        <fullName evidence="1">Uncharacterized protein</fullName>
    </submittedName>
</protein>
<evidence type="ECO:0000313" key="1">
    <source>
        <dbReference type="EMBL" id="KAH7674442.1"/>
    </source>
</evidence>
<dbReference type="Proteomes" id="UP000827976">
    <property type="component" value="Chromosome 8"/>
</dbReference>
<name>A0ACB7VKA1_DIOAL</name>
<proteinExistence type="predicted"/>
<evidence type="ECO:0000313" key="2">
    <source>
        <dbReference type="Proteomes" id="UP000827976"/>
    </source>
</evidence>
<sequence length="164" mass="19055">MSFAICSDHMERWKSANQWMRRTVRPLRMCTGSNFCKIAKRKLDESVFLGNRLHVSYAPEFESPSDTKEKLEGRKKEVINRVKSSRDNSGQHWRRETAMSSRTPNAENSIKTHVSSNKDYFSSSSMNVTVQLVRDKLEKIQSSSDCLQAEPSSKRPRIDNRRRI</sequence>
<comment type="caution">
    <text evidence="1">The sequence shown here is derived from an EMBL/GenBank/DDBJ whole genome shotgun (WGS) entry which is preliminary data.</text>
</comment>
<organism evidence="1 2">
    <name type="scientific">Dioscorea alata</name>
    <name type="common">Purple yam</name>
    <dbReference type="NCBI Taxonomy" id="55571"/>
    <lineage>
        <taxon>Eukaryota</taxon>
        <taxon>Viridiplantae</taxon>
        <taxon>Streptophyta</taxon>
        <taxon>Embryophyta</taxon>
        <taxon>Tracheophyta</taxon>
        <taxon>Spermatophyta</taxon>
        <taxon>Magnoliopsida</taxon>
        <taxon>Liliopsida</taxon>
        <taxon>Dioscoreales</taxon>
        <taxon>Dioscoreaceae</taxon>
        <taxon>Dioscorea</taxon>
    </lineage>
</organism>
<gene>
    <name evidence="1" type="ORF">IHE45_08G073400</name>
</gene>
<dbReference type="EMBL" id="CM037018">
    <property type="protein sequence ID" value="KAH7674442.1"/>
    <property type="molecule type" value="Genomic_DNA"/>
</dbReference>
<keyword evidence="2" id="KW-1185">Reference proteome</keyword>
<accession>A0ACB7VKA1</accession>
<reference evidence="2" key="1">
    <citation type="journal article" date="2022" name="Nat. Commun.">
        <title>Chromosome evolution and the genetic basis of agronomically important traits in greater yam.</title>
        <authorList>
            <person name="Bredeson J.V."/>
            <person name="Lyons J.B."/>
            <person name="Oniyinde I.O."/>
            <person name="Okereke N.R."/>
            <person name="Kolade O."/>
            <person name="Nnabue I."/>
            <person name="Nwadili C.O."/>
            <person name="Hribova E."/>
            <person name="Parker M."/>
            <person name="Nwogha J."/>
            <person name="Shu S."/>
            <person name="Carlson J."/>
            <person name="Kariba R."/>
            <person name="Muthemba S."/>
            <person name="Knop K."/>
            <person name="Barton G.J."/>
            <person name="Sherwood A.V."/>
            <person name="Lopez-Montes A."/>
            <person name="Asiedu R."/>
            <person name="Jamnadass R."/>
            <person name="Muchugi A."/>
            <person name="Goodstein D."/>
            <person name="Egesi C.N."/>
            <person name="Featherston J."/>
            <person name="Asfaw A."/>
            <person name="Simpson G.G."/>
            <person name="Dolezel J."/>
            <person name="Hendre P.S."/>
            <person name="Van Deynze A."/>
            <person name="Kumar P.L."/>
            <person name="Obidiegwu J.E."/>
            <person name="Bhattacharjee R."/>
            <person name="Rokhsar D.S."/>
        </authorList>
    </citation>
    <scope>NUCLEOTIDE SEQUENCE [LARGE SCALE GENOMIC DNA]</scope>
    <source>
        <strain evidence="2">cv. TDa95/00328</strain>
    </source>
</reference>